<dbReference type="AlphaFoldDB" id="X1VMW5"/>
<organism evidence="1">
    <name type="scientific">marine sediment metagenome</name>
    <dbReference type="NCBI Taxonomy" id="412755"/>
    <lineage>
        <taxon>unclassified sequences</taxon>
        <taxon>metagenomes</taxon>
        <taxon>ecological metagenomes</taxon>
    </lineage>
</organism>
<sequence>RILNFVPDFRLDSVTATLFGGERLCCYDFSFPETDRKIIAIEYA</sequence>
<protein>
    <submittedName>
        <fullName evidence="1">Uncharacterized protein</fullName>
    </submittedName>
</protein>
<dbReference type="EMBL" id="BARW01043050">
    <property type="protein sequence ID" value="GAJ17486.1"/>
    <property type="molecule type" value="Genomic_DNA"/>
</dbReference>
<feature type="non-terminal residue" evidence="1">
    <location>
        <position position="44"/>
    </location>
</feature>
<evidence type="ECO:0000313" key="1">
    <source>
        <dbReference type="EMBL" id="GAJ17486.1"/>
    </source>
</evidence>
<name>X1VMW5_9ZZZZ</name>
<gene>
    <name evidence="1" type="ORF">S12H4_63358</name>
</gene>
<proteinExistence type="predicted"/>
<accession>X1VMW5</accession>
<reference evidence="1" key="1">
    <citation type="journal article" date="2014" name="Front. Microbiol.">
        <title>High frequency of phylogenetically diverse reductive dehalogenase-homologous genes in deep subseafloor sedimentary metagenomes.</title>
        <authorList>
            <person name="Kawai M."/>
            <person name="Futagami T."/>
            <person name="Toyoda A."/>
            <person name="Takaki Y."/>
            <person name="Nishi S."/>
            <person name="Hori S."/>
            <person name="Arai W."/>
            <person name="Tsubouchi T."/>
            <person name="Morono Y."/>
            <person name="Uchiyama I."/>
            <person name="Ito T."/>
            <person name="Fujiyama A."/>
            <person name="Inagaki F."/>
            <person name="Takami H."/>
        </authorList>
    </citation>
    <scope>NUCLEOTIDE SEQUENCE</scope>
    <source>
        <strain evidence="1">Expedition CK06-06</strain>
    </source>
</reference>
<feature type="non-terminal residue" evidence="1">
    <location>
        <position position="1"/>
    </location>
</feature>
<comment type="caution">
    <text evidence="1">The sequence shown here is derived from an EMBL/GenBank/DDBJ whole genome shotgun (WGS) entry which is preliminary data.</text>
</comment>